<evidence type="ECO:0008006" key="4">
    <source>
        <dbReference type="Google" id="ProtNLM"/>
    </source>
</evidence>
<accession>A0A397UV06</accession>
<keyword evidence="1" id="KW-0732">Signal</keyword>
<dbReference type="OrthoDB" id="2339353at2759"/>
<dbReference type="EMBL" id="QKWP01000923">
    <property type="protein sequence ID" value="RIB13441.1"/>
    <property type="molecule type" value="Genomic_DNA"/>
</dbReference>
<comment type="caution">
    <text evidence="2">The sequence shown here is derived from an EMBL/GenBank/DDBJ whole genome shotgun (WGS) entry which is preliminary data.</text>
</comment>
<feature type="chain" id="PRO_5017256542" description="Transmembrane protein" evidence="1">
    <location>
        <begin position="23"/>
        <end position="359"/>
    </location>
</feature>
<dbReference type="AlphaFoldDB" id="A0A397UV06"/>
<name>A0A397UV06_9GLOM</name>
<proteinExistence type="predicted"/>
<sequence length="359" mass="41530">MIFCLICILIFTISMIYDIVNDQPVINYSYIKEDFPVPDIRFYSENIFALSCYFVNSEFQNFSLLDGRVDGSCNKYITVPLEKVGSYYNGYFSIPFENGYKLVRSNDTKYGNRGEQKITFLFNFLDVNVDLNTSSSFFVQISDSEIVDLEMNISPIFLQSITKANNYTILVGQSTDIYLSRRIRKFIIPNWKAIMGFQPDYIIKPYPTSRKTVTQQLTHGRLTVISDISVSLEFDIATIETEQRSHTILSSLGLIGGVWSLAICVYKLLFGDDAIRPFGLIQKHGYFYERTQKKLSKFLSTLPLIQLLDSSKNIDDDDESRVDQLEKQINDLELFLRDYVVDAQQLDKTYINNERDKDR</sequence>
<evidence type="ECO:0000313" key="2">
    <source>
        <dbReference type="EMBL" id="RIB13441.1"/>
    </source>
</evidence>
<evidence type="ECO:0000256" key="1">
    <source>
        <dbReference type="SAM" id="SignalP"/>
    </source>
</evidence>
<gene>
    <name evidence="2" type="ORF">C2G38_2248857</name>
</gene>
<organism evidence="2 3">
    <name type="scientific">Gigaspora rosea</name>
    <dbReference type="NCBI Taxonomy" id="44941"/>
    <lineage>
        <taxon>Eukaryota</taxon>
        <taxon>Fungi</taxon>
        <taxon>Fungi incertae sedis</taxon>
        <taxon>Mucoromycota</taxon>
        <taxon>Glomeromycotina</taxon>
        <taxon>Glomeromycetes</taxon>
        <taxon>Diversisporales</taxon>
        <taxon>Gigasporaceae</taxon>
        <taxon>Gigaspora</taxon>
    </lineage>
</organism>
<evidence type="ECO:0000313" key="3">
    <source>
        <dbReference type="Proteomes" id="UP000266673"/>
    </source>
</evidence>
<dbReference type="Proteomes" id="UP000266673">
    <property type="component" value="Unassembled WGS sequence"/>
</dbReference>
<keyword evidence="3" id="KW-1185">Reference proteome</keyword>
<feature type="signal peptide" evidence="1">
    <location>
        <begin position="1"/>
        <end position="22"/>
    </location>
</feature>
<protein>
    <recommendedName>
        <fullName evidence="4">Transmembrane protein</fullName>
    </recommendedName>
</protein>
<reference evidence="2 3" key="1">
    <citation type="submission" date="2018-06" db="EMBL/GenBank/DDBJ databases">
        <title>Comparative genomics reveals the genomic features of Rhizophagus irregularis, R. cerebriforme, R. diaphanum and Gigaspora rosea, and their symbiotic lifestyle signature.</title>
        <authorList>
            <person name="Morin E."/>
            <person name="San Clemente H."/>
            <person name="Chen E.C.H."/>
            <person name="De La Providencia I."/>
            <person name="Hainaut M."/>
            <person name="Kuo A."/>
            <person name="Kohler A."/>
            <person name="Murat C."/>
            <person name="Tang N."/>
            <person name="Roy S."/>
            <person name="Loubradou J."/>
            <person name="Henrissat B."/>
            <person name="Grigoriev I.V."/>
            <person name="Corradi N."/>
            <person name="Roux C."/>
            <person name="Martin F.M."/>
        </authorList>
    </citation>
    <scope>NUCLEOTIDE SEQUENCE [LARGE SCALE GENOMIC DNA]</scope>
    <source>
        <strain evidence="2 3">DAOM 194757</strain>
    </source>
</reference>